<sequence length="235" mass="26812">MLADRDAQIDAEQSSGQYSPWRSVYNALRCPGPPCDNHDGHCWQDPVGKKHYKLKTHHLRHLVHLVKKKNLNIESHDDVPDEVRQQLYAEEQHRLERQRKTGRQSSNESPPSAPINIHLLPAQSAQASTLITPAGSPPLLPYSDPSLDDAIMIPDLPLDLAVRKYSDWQQRRVNSQILKDNVDKACDIALTNGLDLRQINKDRDVDFFVKHGVVVGVARRFVDDVREWLNDYQPV</sequence>
<feature type="region of interest" description="Disordered" evidence="1">
    <location>
        <begin position="95"/>
        <end position="115"/>
    </location>
</feature>
<evidence type="ECO:0000256" key="1">
    <source>
        <dbReference type="SAM" id="MobiDB-lite"/>
    </source>
</evidence>
<protein>
    <submittedName>
        <fullName evidence="2">Uncharacterized protein</fullName>
    </submittedName>
</protein>
<reference evidence="3" key="1">
    <citation type="journal article" date="2005" name="Nature">
        <title>Sequencing of Aspergillus nidulans and comparative analysis with A. fumigatus and A. oryzae.</title>
        <authorList>
            <person name="Galagan J.E."/>
            <person name="Calvo S.E."/>
            <person name="Cuomo C."/>
            <person name="Ma L.J."/>
            <person name="Wortman J.R."/>
            <person name="Batzoglou S."/>
            <person name="Lee S.I."/>
            <person name="Basturkmen M."/>
            <person name="Spevak C.C."/>
            <person name="Clutterbuck J."/>
            <person name="Kapitonov V."/>
            <person name="Jurka J."/>
            <person name="Scazzocchio C."/>
            <person name="Farman M."/>
            <person name="Butler J."/>
            <person name="Purcell S."/>
            <person name="Harris S."/>
            <person name="Braus G.H."/>
            <person name="Draht O."/>
            <person name="Busch S."/>
            <person name="D'Enfert C."/>
            <person name="Bouchier C."/>
            <person name="Goldman G.H."/>
            <person name="Bell-Pedersen D."/>
            <person name="Griffiths-Jones S."/>
            <person name="Doonan J.H."/>
            <person name="Yu J."/>
            <person name="Vienken K."/>
            <person name="Pain A."/>
            <person name="Freitag M."/>
            <person name="Selker E.U."/>
            <person name="Archer D.B."/>
            <person name="Penalva M.A."/>
            <person name="Oakley B.R."/>
            <person name="Momany M."/>
            <person name="Tanaka T."/>
            <person name="Kumagai T."/>
            <person name="Asai K."/>
            <person name="Machida M."/>
            <person name="Nierman W.C."/>
            <person name="Denning D.W."/>
            <person name="Caddick M."/>
            <person name="Hynes M."/>
            <person name="Paoletti M."/>
            <person name="Fischer R."/>
            <person name="Miller B."/>
            <person name="Dyer P."/>
            <person name="Sachs M.S."/>
            <person name="Osmani S.A."/>
            <person name="Birren B.W."/>
        </authorList>
    </citation>
    <scope>NUCLEOTIDE SEQUENCE [LARGE SCALE GENOMIC DNA]</scope>
    <source>
        <strain evidence="3">FGSC A4 / ATCC 38163 / CBS 112.46 / NRRL 194 / M139</strain>
    </source>
</reference>
<name>C8V5F3_EMENI</name>
<evidence type="ECO:0000313" key="3">
    <source>
        <dbReference type="Proteomes" id="UP000000560"/>
    </source>
</evidence>
<dbReference type="OrthoDB" id="4232626at2759"/>
<dbReference type="OMA" id="DINSHED"/>
<dbReference type="VEuPathDB" id="FungiDB:AN7975"/>
<dbReference type="HOGENOM" id="CLU_037030_3_0_1"/>
<dbReference type="RefSeq" id="XP_050467230.1">
    <property type="nucleotide sequence ID" value="XM_050611178.1"/>
</dbReference>
<keyword evidence="3" id="KW-1185">Reference proteome</keyword>
<dbReference type="GeneID" id="2869028"/>
<organism evidence="2 3">
    <name type="scientific">Emericella nidulans (strain FGSC A4 / ATCC 38163 / CBS 112.46 / NRRL 194 / M139)</name>
    <name type="common">Aspergillus nidulans</name>
    <dbReference type="NCBI Taxonomy" id="227321"/>
    <lineage>
        <taxon>Eukaryota</taxon>
        <taxon>Fungi</taxon>
        <taxon>Dikarya</taxon>
        <taxon>Ascomycota</taxon>
        <taxon>Pezizomycotina</taxon>
        <taxon>Eurotiomycetes</taxon>
        <taxon>Eurotiomycetidae</taxon>
        <taxon>Eurotiales</taxon>
        <taxon>Aspergillaceae</taxon>
        <taxon>Aspergillus</taxon>
        <taxon>Aspergillus subgen. Nidulantes</taxon>
    </lineage>
</organism>
<accession>C8V5F3</accession>
<dbReference type="KEGG" id="ani:ANIA_07975"/>
<proteinExistence type="predicted"/>
<evidence type="ECO:0000313" key="2">
    <source>
        <dbReference type="EMBL" id="CBF73631.1"/>
    </source>
</evidence>
<reference evidence="3" key="2">
    <citation type="journal article" date="2009" name="Fungal Genet. Biol.">
        <title>The 2008 update of the Aspergillus nidulans genome annotation: a community effort.</title>
        <authorList>
            <person name="Wortman J.R."/>
            <person name="Gilsenan J.M."/>
            <person name="Joardar V."/>
            <person name="Deegan J."/>
            <person name="Clutterbuck J."/>
            <person name="Andersen M.R."/>
            <person name="Archer D."/>
            <person name="Bencina M."/>
            <person name="Braus G."/>
            <person name="Coutinho P."/>
            <person name="von Dohren H."/>
            <person name="Doonan J."/>
            <person name="Driessen A.J."/>
            <person name="Durek P."/>
            <person name="Espeso E."/>
            <person name="Fekete E."/>
            <person name="Flipphi M."/>
            <person name="Estrada C.G."/>
            <person name="Geysens S."/>
            <person name="Goldman G."/>
            <person name="de Groot P.W."/>
            <person name="Hansen K."/>
            <person name="Harris S.D."/>
            <person name="Heinekamp T."/>
            <person name="Helmstaedt K."/>
            <person name="Henrissat B."/>
            <person name="Hofmann G."/>
            <person name="Homan T."/>
            <person name="Horio T."/>
            <person name="Horiuchi H."/>
            <person name="James S."/>
            <person name="Jones M."/>
            <person name="Karaffa L."/>
            <person name="Karanyi Z."/>
            <person name="Kato M."/>
            <person name="Keller N."/>
            <person name="Kelly D.E."/>
            <person name="Kiel J.A."/>
            <person name="Kim J.M."/>
            <person name="van der Klei I.J."/>
            <person name="Klis F.M."/>
            <person name="Kovalchuk A."/>
            <person name="Krasevec N."/>
            <person name="Kubicek C.P."/>
            <person name="Liu B."/>
            <person name="Maccabe A."/>
            <person name="Meyer V."/>
            <person name="Mirabito P."/>
            <person name="Miskei M."/>
            <person name="Mos M."/>
            <person name="Mullins J."/>
            <person name="Nelson D.R."/>
            <person name="Nielsen J."/>
            <person name="Oakley B.R."/>
            <person name="Osmani S.A."/>
            <person name="Pakula T."/>
            <person name="Paszewski A."/>
            <person name="Paulsen I."/>
            <person name="Pilsyk S."/>
            <person name="Pocsi I."/>
            <person name="Punt P.J."/>
            <person name="Ram A.F."/>
            <person name="Ren Q."/>
            <person name="Robellet X."/>
            <person name="Robson G."/>
            <person name="Seiboth B."/>
            <person name="van Solingen P."/>
            <person name="Specht T."/>
            <person name="Sun J."/>
            <person name="Taheri-Talesh N."/>
            <person name="Takeshita N."/>
            <person name="Ussery D."/>
            <person name="vanKuyk P.A."/>
            <person name="Visser H."/>
            <person name="van de Vondervoort P.J."/>
            <person name="de Vries R.P."/>
            <person name="Walton J."/>
            <person name="Xiang X."/>
            <person name="Xiong Y."/>
            <person name="Zeng A.P."/>
            <person name="Brandt B.W."/>
            <person name="Cornell M.J."/>
            <person name="van den Hondel C.A."/>
            <person name="Visser J."/>
            <person name="Oliver S.G."/>
            <person name="Turner G."/>
        </authorList>
    </citation>
    <scope>GENOME REANNOTATION</scope>
    <source>
        <strain evidence="3">FGSC A4 / ATCC 38163 / CBS 112.46 / NRRL 194 / M139</strain>
    </source>
</reference>
<dbReference type="Proteomes" id="UP000000560">
    <property type="component" value="Chromosome II"/>
</dbReference>
<dbReference type="eggNOG" id="ENOG502SIP1">
    <property type="taxonomic scope" value="Eukaryota"/>
</dbReference>
<gene>
    <name evidence="2" type="ORF">ANIA_07975</name>
</gene>
<dbReference type="AlphaFoldDB" id="C8V5F3"/>
<dbReference type="InParanoid" id="C8V5F3"/>
<dbReference type="EMBL" id="BN001302">
    <property type="protein sequence ID" value="CBF73631.1"/>
    <property type="molecule type" value="Genomic_DNA"/>
</dbReference>